<name>A0AAD6NK83_DREDA</name>
<feature type="region of interest" description="Disordered" evidence="1">
    <location>
        <begin position="59"/>
        <end position="80"/>
    </location>
</feature>
<proteinExistence type="predicted"/>
<dbReference type="Proteomes" id="UP001221413">
    <property type="component" value="Unassembled WGS sequence"/>
</dbReference>
<evidence type="ECO:0000313" key="3">
    <source>
        <dbReference type="Proteomes" id="UP001221413"/>
    </source>
</evidence>
<gene>
    <name evidence="2" type="ORF">Dda_4189</name>
</gene>
<accession>A0AAD6NK83</accession>
<comment type="caution">
    <text evidence="2">The sequence shown here is derived from an EMBL/GenBank/DDBJ whole genome shotgun (WGS) entry which is preliminary data.</text>
</comment>
<feature type="region of interest" description="Disordered" evidence="1">
    <location>
        <begin position="474"/>
        <end position="508"/>
    </location>
</feature>
<sequence length="796" mass="91004">MAPPIRMGSPRDSFKLLSCFVICICLLYYLLSQNYGPTKEKIPGDSILPTKVRPTEQSYPYETETERIDNGNGNAVLRPRATDKGKPVDVYVESGDARQAREFDEAGKPSVVADIEFIPLRNTHYQNILSEDEDSLLPVPIIQHRMDWHISDRDRPWQSLIQMGYEVRTRKPPDEDLSISGSELVMDKKNNYRYSATSELWETILYTQNTWIALKAFGFEPKGKGRKVAVGNPGYNGLQQASQPYSFSIDNQEGGIMLHLRFKNNDYGLPMEDKTSEIIWRAWYEETTNLYLNNGVPSPWSSGLEYTLQNLNYILMENIANLETDEVISVAFDLLTELDLRVSKVNRLRFDDATKTFRRTHIGFLLKIHAMDEEPIAQDVFNALVGCRNGKGPARMLLDHSKALDGKQVVEIAVFRPIIDHMATIVFRIGHLPAEYTPPTPTRSNNGNQHTQAAHRRDLPIADLGNRTFHVPYRGLNRRRQRQREGQPGLSLIPRGEGQSGKTPEPDPLAEWWEFESELIYGGSRIRSWDEIFLAGEKIRDAVPRPQDLSEGGSSIILNGDNNYKIVKVEPANQGTMAYKYLPYRKRPSKSKWVVVKNPAPLPELAEKAPDPKLIPNPYIFKVSRESGVLSINVAYKSIDNGNPKETKFSEILYRIWYDETNGNPGNLKVILIDNIANPETVEYLEKVFWSMRDRIHNVRAFEHGGILDGEEFEVNWFDDNPERYTIFNFLLACQVASPISRMIQDHWHALGGREVTHIRVMRKGCHYYMGFRLGKIPEELRRTIRDGNTVKQPAP</sequence>
<reference evidence="2" key="1">
    <citation type="submission" date="2023-01" db="EMBL/GenBank/DDBJ databases">
        <title>The chitinases involved in constricting ring structure development in the nematode-trapping fungus Drechslerella dactyloides.</title>
        <authorList>
            <person name="Wang R."/>
            <person name="Zhang L."/>
            <person name="Tang P."/>
            <person name="Li S."/>
            <person name="Liang L."/>
        </authorList>
    </citation>
    <scope>NUCLEOTIDE SEQUENCE</scope>
    <source>
        <strain evidence="2">YMF1.00031</strain>
    </source>
</reference>
<evidence type="ECO:0000313" key="2">
    <source>
        <dbReference type="EMBL" id="KAJ6261519.1"/>
    </source>
</evidence>
<protein>
    <submittedName>
        <fullName evidence="2">Uncharacterized protein</fullName>
    </submittedName>
</protein>
<dbReference type="EMBL" id="JAQGDS010000004">
    <property type="protein sequence ID" value="KAJ6261519.1"/>
    <property type="molecule type" value="Genomic_DNA"/>
</dbReference>
<dbReference type="AlphaFoldDB" id="A0AAD6NK83"/>
<evidence type="ECO:0000256" key="1">
    <source>
        <dbReference type="SAM" id="MobiDB-lite"/>
    </source>
</evidence>
<organism evidence="2 3">
    <name type="scientific">Drechslerella dactyloides</name>
    <name type="common">Nematode-trapping fungus</name>
    <name type="synonym">Arthrobotrys dactyloides</name>
    <dbReference type="NCBI Taxonomy" id="74499"/>
    <lineage>
        <taxon>Eukaryota</taxon>
        <taxon>Fungi</taxon>
        <taxon>Dikarya</taxon>
        <taxon>Ascomycota</taxon>
        <taxon>Pezizomycotina</taxon>
        <taxon>Orbiliomycetes</taxon>
        <taxon>Orbiliales</taxon>
        <taxon>Orbiliaceae</taxon>
        <taxon>Drechslerella</taxon>
    </lineage>
</organism>
<keyword evidence="3" id="KW-1185">Reference proteome</keyword>